<dbReference type="Proteomes" id="UP000003635">
    <property type="component" value="Unassembled WGS sequence"/>
</dbReference>
<dbReference type="SUPFAM" id="SSF51735">
    <property type="entry name" value="NAD(P)-binding Rossmann-fold domains"/>
    <property type="match status" value="1"/>
</dbReference>
<accession>Q2CCH7</accession>
<keyword evidence="2 3" id="KW-0560">Oxidoreductase</keyword>
<reference evidence="3 4" key="1">
    <citation type="journal article" date="2010" name="J. Bacteriol.">
        <title>Genome sequences of Oceanicola granulosus HTCC2516(T) and Oceanicola batsensis HTCC2597(TDelta).</title>
        <authorList>
            <person name="Thrash J.C."/>
            <person name="Cho J.C."/>
            <person name="Vergin K.L."/>
            <person name="Giovannoni S.J."/>
        </authorList>
    </citation>
    <scope>NUCLEOTIDE SEQUENCE [LARGE SCALE GENOMIC DNA]</scope>
    <source>
        <strain evidence="4">ATCC BAA-861 / DSM 15982 / KCTC 12143 / HTCC2516</strain>
    </source>
</reference>
<gene>
    <name evidence="3" type="ORF">OG2516_16531</name>
</gene>
<name>Q2CCH7_OCEGH</name>
<protein>
    <submittedName>
        <fullName evidence="3">Short chain dehydrogenase</fullName>
        <ecNumber evidence="3">1.1.1.-</ecNumber>
    </submittedName>
</protein>
<dbReference type="GO" id="GO:0016491">
    <property type="term" value="F:oxidoreductase activity"/>
    <property type="evidence" value="ECO:0007669"/>
    <property type="project" value="UniProtKB-KW"/>
</dbReference>
<dbReference type="PRINTS" id="PR00081">
    <property type="entry name" value="GDHRDH"/>
</dbReference>
<dbReference type="PANTHER" id="PTHR43639:SF1">
    <property type="entry name" value="SHORT-CHAIN DEHYDROGENASE_REDUCTASE FAMILY PROTEIN"/>
    <property type="match status" value="1"/>
</dbReference>
<dbReference type="HOGENOM" id="CLU_010194_1_3_5"/>
<dbReference type="Pfam" id="PF13561">
    <property type="entry name" value="adh_short_C2"/>
    <property type="match status" value="1"/>
</dbReference>
<organism evidence="3 4">
    <name type="scientific">Oceanicola granulosus (strain ATCC BAA-861 / DSM 15982 / KCTC 12143 / HTCC2516)</name>
    <dbReference type="NCBI Taxonomy" id="314256"/>
    <lineage>
        <taxon>Bacteria</taxon>
        <taxon>Pseudomonadati</taxon>
        <taxon>Pseudomonadota</taxon>
        <taxon>Alphaproteobacteria</taxon>
        <taxon>Rhodobacterales</taxon>
        <taxon>Roseobacteraceae</taxon>
        <taxon>Oceanicola</taxon>
    </lineage>
</organism>
<dbReference type="InterPro" id="IPR002347">
    <property type="entry name" value="SDR_fam"/>
</dbReference>
<dbReference type="InterPro" id="IPR036291">
    <property type="entry name" value="NAD(P)-bd_dom_sf"/>
</dbReference>
<evidence type="ECO:0000256" key="2">
    <source>
        <dbReference type="ARBA" id="ARBA00023002"/>
    </source>
</evidence>
<evidence type="ECO:0000256" key="1">
    <source>
        <dbReference type="ARBA" id="ARBA00006484"/>
    </source>
</evidence>
<evidence type="ECO:0000313" key="3">
    <source>
        <dbReference type="EMBL" id="EAR50341.1"/>
    </source>
</evidence>
<dbReference type="Gene3D" id="3.40.50.720">
    <property type="entry name" value="NAD(P)-binding Rossmann-like Domain"/>
    <property type="match status" value="1"/>
</dbReference>
<comment type="caution">
    <text evidence="3">The sequence shown here is derived from an EMBL/GenBank/DDBJ whole genome shotgun (WGS) entry which is preliminary data.</text>
</comment>
<keyword evidence="4" id="KW-1185">Reference proteome</keyword>
<dbReference type="OrthoDB" id="9786360at2"/>
<dbReference type="RefSeq" id="WP_007256864.1">
    <property type="nucleotide sequence ID" value="NZ_CH724109.1"/>
</dbReference>
<dbReference type="NCBIfam" id="NF006597">
    <property type="entry name" value="PRK09134.1"/>
    <property type="match status" value="1"/>
</dbReference>
<dbReference type="EC" id="1.1.1.-" evidence="3"/>
<dbReference type="PANTHER" id="PTHR43639">
    <property type="entry name" value="OXIDOREDUCTASE, SHORT-CHAIN DEHYDROGENASE/REDUCTASE FAMILY (AFU_ORTHOLOGUE AFUA_5G02870)"/>
    <property type="match status" value="1"/>
</dbReference>
<dbReference type="eggNOG" id="COG1028">
    <property type="taxonomic scope" value="Bacteria"/>
</dbReference>
<dbReference type="AlphaFoldDB" id="Q2CCH7"/>
<dbReference type="EMBL" id="AAOT01000030">
    <property type="protein sequence ID" value="EAR50341.1"/>
    <property type="molecule type" value="Genomic_DNA"/>
</dbReference>
<evidence type="ECO:0000313" key="4">
    <source>
        <dbReference type="Proteomes" id="UP000003635"/>
    </source>
</evidence>
<dbReference type="STRING" id="314256.OG2516_16531"/>
<proteinExistence type="inferred from homology"/>
<sequence length="260" mass="27708">MTRALVTGAGKRLGRAMALYLAGRGFDVAVHYASSAEAAEDTAAEIRALGRSAITLQADLTREAEMQGLVPAAAEGLGGELTCLVNSASVFEYDTLYSATRESWDRHLESNLRAPFVLIQAMAAQAPAPVNDAQGEPVSQALVVNMLDAKVRKLTPGHMSYTLAKTALWTLTQTAAMTLGPKMRVNAIGPGPTLIGANQPEEHFARMREACILGRGSNPADITAALGYFLDAPAVTGQLLCVDGGQHLIWQTPDERRHRI</sequence>
<comment type="similarity">
    <text evidence="1">Belongs to the short-chain dehydrogenases/reductases (SDR) family.</text>
</comment>